<comment type="similarity">
    <text evidence="1 4">Belongs to the antibiotic N-acetyltransferase family.</text>
</comment>
<dbReference type="InterPro" id="IPR028345">
    <property type="entry name" value="Antibiotic_NAT-like"/>
</dbReference>
<evidence type="ECO:0000256" key="3">
    <source>
        <dbReference type="ARBA" id="ARBA00023315"/>
    </source>
</evidence>
<evidence type="ECO:0000256" key="4">
    <source>
        <dbReference type="RuleBase" id="RU365031"/>
    </source>
</evidence>
<keyword evidence="3 4" id="KW-0012">Acyltransferase</keyword>
<keyword evidence="2 4" id="KW-0808">Transferase</keyword>
<name>A0ABU7KGW2_9ACTN</name>
<dbReference type="RefSeq" id="WP_330095240.1">
    <property type="nucleotide sequence ID" value="NZ_JAUZMY010000051.1"/>
</dbReference>
<dbReference type="PANTHER" id="PTHR11104:SF0">
    <property type="entry name" value="SPBETA PROPHAGE-DERIVED AMINOGLYCOSIDE N(3')-ACETYLTRANSFERASE-LIKE PROTEIN YOKD"/>
    <property type="match status" value="1"/>
</dbReference>
<proteinExistence type="inferred from homology"/>
<reference evidence="5 6" key="1">
    <citation type="submission" date="2023-08" db="EMBL/GenBank/DDBJ databases">
        <authorList>
            <person name="Girao M."/>
            <person name="Carvalho M.F."/>
        </authorList>
    </citation>
    <scope>NUCLEOTIDE SEQUENCE [LARGE SCALE GENOMIC DNA]</scope>
    <source>
        <strain evidence="5 6">CT-R113</strain>
    </source>
</reference>
<protein>
    <recommendedName>
        <fullName evidence="4">Aminoglycoside N(3)-acetyltransferase</fullName>
        <ecNumber evidence="4">2.3.1.-</ecNumber>
    </recommendedName>
</protein>
<gene>
    <name evidence="5" type="ORF">Q8791_30120</name>
</gene>
<keyword evidence="4" id="KW-0046">Antibiotic resistance</keyword>
<dbReference type="SUPFAM" id="SSF110710">
    <property type="entry name" value="TTHA0583/YokD-like"/>
    <property type="match status" value="1"/>
</dbReference>
<sequence length="268" mass="28788">MAAQTQTTRRPQTRASLTRDLAGLGVASGDTLVVHSSLKSLGWVCGAEQTAVHALLDAVGRTGTVVVPTQTMDNTDPSGWRNPPVPEDWWPTIRAQTPAFDPRITPSARMGRIAEAVRTWPGAVRSPHPQTSFAAVGARAGELMDHHPLDCRLGEDSPLARLERADARILLLGTGFDTCTALHLAEYRVPRPTTEESSCAVLTADGDRTWTTFTDVAPDSHDFPRLGSDLEARGGVVRGRVGEAAARLFSLPDAVAFATSWLTGHRAR</sequence>
<evidence type="ECO:0000313" key="6">
    <source>
        <dbReference type="Proteomes" id="UP001356095"/>
    </source>
</evidence>
<organism evidence="5 6">
    <name type="scientific">Nocardiopsis codii</name>
    <dbReference type="NCBI Taxonomy" id="3065942"/>
    <lineage>
        <taxon>Bacteria</taxon>
        <taxon>Bacillati</taxon>
        <taxon>Actinomycetota</taxon>
        <taxon>Actinomycetes</taxon>
        <taxon>Streptosporangiales</taxon>
        <taxon>Nocardiopsidaceae</taxon>
        <taxon>Nocardiopsis</taxon>
    </lineage>
</organism>
<evidence type="ECO:0000256" key="2">
    <source>
        <dbReference type="ARBA" id="ARBA00022679"/>
    </source>
</evidence>
<accession>A0ABU7KGW2</accession>
<dbReference type="PANTHER" id="PTHR11104">
    <property type="entry name" value="AMINOGLYCOSIDE N3-ACETYLTRANSFERASE"/>
    <property type="match status" value="1"/>
</dbReference>
<evidence type="ECO:0000313" key="5">
    <source>
        <dbReference type="EMBL" id="MEE2041486.1"/>
    </source>
</evidence>
<keyword evidence="6" id="KW-1185">Reference proteome</keyword>
<dbReference type="InterPro" id="IPR003679">
    <property type="entry name" value="Amioglycoside_AcTrfase"/>
</dbReference>
<dbReference type="EC" id="2.3.1.-" evidence="4"/>
<dbReference type="Proteomes" id="UP001356095">
    <property type="component" value="Unassembled WGS sequence"/>
</dbReference>
<dbReference type="Pfam" id="PF02522">
    <property type="entry name" value="Antibiotic_NAT"/>
    <property type="match status" value="1"/>
</dbReference>
<comment type="catalytic activity">
    <reaction evidence="4">
        <text>a 2-deoxystreptamine antibiotic + acetyl-CoA = an N(3)-acetyl-2-deoxystreptamine antibiotic + CoA + H(+)</text>
        <dbReference type="Rhea" id="RHEA:12665"/>
        <dbReference type="ChEBI" id="CHEBI:15378"/>
        <dbReference type="ChEBI" id="CHEBI:57287"/>
        <dbReference type="ChEBI" id="CHEBI:57288"/>
        <dbReference type="ChEBI" id="CHEBI:57921"/>
        <dbReference type="ChEBI" id="CHEBI:77452"/>
        <dbReference type="EC" id="2.3.1.81"/>
    </reaction>
</comment>
<dbReference type="EMBL" id="JAUZMY010000051">
    <property type="protein sequence ID" value="MEE2041486.1"/>
    <property type="molecule type" value="Genomic_DNA"/>
</dbReference>
<comment type="caution">
    <text evidence="5">The sequence shown here is derived from an EMBL/GenBank/DDBJ whole genome shotgun (WGS) entry which is preliminary data.</text>
</comment>
<evidence type="ECO:0000256" key="1">
    <source>
        <dbReference type="ARBA" id="ARBA00006383"/>
    </source>
</evidence>